<accession>A0A4P6YTR3</accession>
<dbReference type="PROSITE" id="PS51482">
    <property type="entry name" value="DEGV"/>
    <property type="match status" value="1"/>
</dbReference>
<reference evidence="4" key="1">
    <citation type="submission" date="2019-03" db="EMBL/GenBank/DDBJ databases">
        <title>Weissella sp. 26KH-42 Genome sequencing.</title>
        <authorList>
            <person name="Heo J."/>
            <person name="Kim S.-J."/>
            <person name="Kim J.-S."/>
            <person name="Hong S.-B."/>
            <person name="Kwon S.-W."/>
        </authorList>
    </citation>
    <scope>NUCLEOTIDE SEQUENCE [LARGE SCALE GENOMIC DNA]</scope>
    <source>
        <strain evidence="4">26KH-42</strain>
    </source>
</reference>
<evidence type="ECO:0000313" key="3">
    <source>
        <dbReference type="EMBL" id="QBO36073.1"/>
    </source>
</evidence>
<proteinExistence type="predicted"/>
<dbReference type="PANTHER" id="PTHR33434:SF2">
    <property type="entry name" value="FATTY ACID-BINDING PROTEIN TM_1468"/>
    <property type="match status" value="1"/>
</dbReference>
<name>A0A4P6YTR3_9LACO</name>
<sequence length="290" mass="31976">MTKIAVISDSSAYLTKEDQAKYDIRVVNDPVLFGDTVKYENEDWATNADFYAEMAASSVQPTTSQVSIGQIQVVFDQLIEEGYDTAIVVGLSSGISGFVDSMRGYAPSVEGLDVRVWDSEIACSGAGNQVRLAAALVQQGKDIDEIWATLEKLRVTTKVLFVVDDISHLQRTGRVSGGTALIGSLLNIKPMLTFENKKIIAIGKERQMKRAWLNIQKKFGEVVATADYPIRVSIVDANNDAVAEKWLEEGQNLWPNVKFERSIIGPLVGVHTGEKAMGFIWGRDWEELAK</sequence>
<evidence type="ECO:0000256" key="2">
    <source>
        <dbReference type="ARBA" id="ARBA00023121"/>
    </source>
</evidence>
<comment type="function">
    <text evidence="1">May bind long-chain fatty acids, such as palmitate, and may play a role in lipid transport or fatty acid metabolism.</text>
</comment>
<dbReference type="RefSeq" id="WP_133363151.1">
    <property type="nucleotide sequence ID" value="NZ_CP037940.1"/>
</dbReference>
<dbReference type="Proteomes" id="UP000292886">
    <property type="component" value="Chromosome"/>
</dbReference>
<organism evidence="3 4">
    <name type="scientific">Periweissella cryptocerci</name>
    <dbReference type="NCBI Taxonomy" id="2506420"/>
    <lineage>
        <taxon>Bacteria</taxon>
        <taxon>Bacillati</taxon>
        <taxon>Bacillota</taxon>
        <taxon>Bacilli</taxon>
        <taxon>Lactobacillales</taxon>
        <taxon>Lactobacillaceae</taxon>
        <taxon>Periweissella</taxon>
    </lineage>
</organism>
<dbReference type="NCBIfam" id="TIGR00762">
    <property type="entry name" value="DegV"/>
    <property type="match status" value="1"/>
</dbReference>
<evidence type="ECO:0000313" key="4">
    <source>
        <dbReference type="Proteomes" id="UP000292886"/>
    </source>
</evidence>
<keyword evidence="4" id="KW-1185">Reference proteome</keyword>
<dbReference type="GO" id="GO:0008289">
    <property type="term" value="F:lipid binding"/>
    <property type="evidence" value="ECO:0007669"/>
    <property type="project" value="UniProtKB-KW"/>
</dbReference>
<dbReference type="KEGG" id="wei:EQG49_06175"/>
<dbReference type="Gene3D" id="3.40.50.10170">
    <property type="match status" value="1"/>
</dbReference>
<dbReference type="SUPFAM" id="SSF82549">
    <property type="entry name" value="DAK1/DegV-like"/>
    <property type="match status" value="1"/>
</dbReference>
<gene>
    <name evidence="3" type="ORF">EQG49_06175</name>
</gene>
<dbReference type="InterPro" id="IPR003797">
    <property type="entry name" value="DegV"/>
</dbReference>
<dbReference type="PANTHER" id="PTHR33434">
    <property type="entry name" value="DEGV DOMAIN-CONTAINING PROTEIN DR_1986-RELATED"/>
    <property type="match status" value="1"/>
</dbReference>
<dbReference type="Gene3D" id="3.30.1180.10">
    <property type="match status" value="1"/>
</dbReference>
<dbReference type="EMBL" id="CP037940">
    <property type="protein sequence ID" value="QBO36073.1"/>
    <property type="molecule type" value="Genomic_DNA"/>
</dbReference>
<keyword evidence="2" id="KW-0446">Lipid-binding</keyword>
<protein>
    <submittedName>
        <fullName evidence="3">DegV family protein</fullName>
    </submittedName>
</protein>
<dbReference type="InterPro" id="IPR050270">
    <property type="entry name" value="DegV_domain_contain"/>
</dbReference>
<dbReference type="OrthoDB" id="9775494at2"/>
<dbReference type="Pfam" id="PF02645">
    <property type="entry name" value="DegV"/>
    <property type="match status" value="1"/>
</dbReference>
<dbReference type="AlphaFoldDB" id="A0A4P6YTR3"/>
<dbReference type="InterPro" id="IPR043168">
    <property type="entry name" value="DegV_C"/>
</dbReference>
<evidence type="ECO:0000256" key="1">
    <source>
        <dbReference type="ARBA" id="ARBA00003238"/>
    </source>
</evidence>